<dbReference type="Gene3D" id="3.10.450.360">
    <property type="match status" value="1"/>
</dbReference>
<evidence type="ECO:0008006" key="4">
    <source>
        <dbReference type="Google" id="ProtNLM"/>
    </source>
</evidence>
<dbReference type="RefSeq" id="WP_156277461.1">
    <property type="nucleotide sequence ID" value="NZ_BAABGI010000004.1"/>
</dbReference>
<dbReference type="SUPFAM" id="SSF160574">
    <property type="entry name" value="BT0923-like"/>
    <property type="match status" value="1"/>
</dbReference>
<organism evidence="2 3">
    <name type="scientific">Christiangramia aestuarii</name>
    <dbReference type="NCBI Taxonomy" id="1028746"/>
    <lineage>
        <taxon>Bacteria</taxon>
        <taxon>Pseudomonadati</taxon>
        <taxon>Bacteroidota</taxon>
        <taxon>Flavobacteriia</taxon>
        <taxon>Flavobacteriales</taxon>
        <taxon>Flavobacteriaceae</taxon>
        <taxon>Christiangramia</taxon>
    </lineage>
</organism>
<protein>
    <recommendedName>
        <fullName evidence="4">Nicotinate-nucleotide adenylyltransferase</fullName>
    </recommendedName>
</protein>
<evidence type="ECO:0000313" key="3">
    <source>
        <dbReference type="Proteomes" id="UP000460416"/>
    </source>
</evidence>
<dbReference type="OrthoDB" id="668160at2"/>
<sequence>MKTLIFSLLLIAVTSFGHAQEVTQLEEAKVGFGSLDSKITRDGDSFSYDVEEAYAGEFSKDAIAFMQANFDIQDFINATAGEGYTSYIVTFKSGDGFLSADFDKEGNLVKTYQKFQDIALPLDVRREVYMANKGWTMTSNKYIASGKGDILDKEVYKIKLENGNQKRTMKLDPRATGSSVALNN</sequence>
<dbReference type="AlphaFoldDB" id="A0A7K1LS63"/>
<dbReference type="Proteomes" id="UP000460416">
    <property type="component" value="Unassembled WGS sequence"/>
</dbReference>
<reference evidence="2 3" key="1">
    <citation type="submission" date="2019-07" db="EMBL/GenBank/DDBJ databases">
        <title>Gramella aestuarii sp. nov., isolated from a tidal flat, and emended description of Gramella echinicola.</title>
        <authorList>
            <person name="Liu L."/>
        </authorList>
    </citation>
    <scope>NUCLEOTIDE SEQUENCE [LARGE SCALE GENOMIC DNA]</scope>
    <source>
        <strain evidence="2 3">BS12</strain>
    </source>
</reference>
<name>A0A7K1LS63_9FLAO</name>
<keyword evidence="3" id="KW-1185">Reference proteome</keyword>
<feature type="chain" id="PRO_5029500380" description="Nicotinate-nucleotide adenylyltransferase" evidence="1">
    <location>
        <begin position="20"/>
        <end position="184"/>
    </location>
</feature>
<evidence type="ECO:0000256" key="1">
    <source>
        <dbReference type="SAM" id="SignalP"/>
    </source>
</evidence>
<proteinExistence type="predicted"/>
<evidence type="ECO:0000313" key="2">
    <source>
        <dbReference type="EMBL" id="MUP43598.1"/>
    </source>
</evidence>
<feature type="signal peptide" evidence="1">
    <location>
        <begin position="1"/>
        <end position="19"/>
    </location>
</feature>
<comment type="caution">
    <text evidence="2">The sequence shown here is derived from an EMBL/GenBank/DDBJ whole genome shotgun (WGS) entry which is preliminary data.</text>
</comment>
<accession>A0A7K1LS63</accession>
<dbReference type="EMBL" id="VJVW01000005">
    <property type="protein sequence ID" value="MUP43598.1"/>
    <property type="molecule type" value="Genomic_DNA"/>
</dbReference>
<keyword evidence="1" id="KW-0732">Signal</keyword>
<gene>
    <name evidence="2" type="ORF">FLP08_13520</name>
</gene>